<keyword evidence="3 5" id="KW-0067">ATP-binding</keyword>
<dbReference type="PANTHER" id="PTHR42788">
    <property type="entry name" value="TAURINE IMPORT ATP-BINDING PROTEIN-RELATED"/>
    <property type="match status" value="1"/>
</dbReference>
<dbReference type="Proteomes" id="UP001144036">
    <property type="component" value="Unassembled WGS sequence"/>
</dbReference>
<dbReference type="PROSITE" id="PS50893">
    <property type="entry name" value="ABC_TRANSPORTER_2"/>
    <property type="match status" value="1"/>
</dbReference>
<dbReference type="SUPFAM" id="SSF52540">
    <property type="entry name" value="P-loop containing nucleoside triphosphate hydrolases"/>
    <property type="match status" value="1"/>
</dbReference>
<dbReference type="InterPro" id="IPR050166">
    <property type="entry name" value="ABC_transporter_ATP-bind"/>
</dbReference>
<comment type="caution">
    <text evidence="5">The sequence shown here is derived from an EMBL/GenBank/DDBJ whole genome shotgun (WGS) entry which is preliminary data.</text>
</comment>
<organism evidence="5 6">
    <name type="scientific">Nonomuraea corallina</name>
    <dbReference type="NCBI Taxonomy" id="2989783"/>
    <lineage>
        <taxon>Bacteria</taxon>
        <taxon>Bacillati</taxon>
        <taxon>Actinomycetota</taxon>
        <taxon>Actinomycetes</taxon>
        <taxon>Streptosporangiales</taxon>
        <taxon>Streptosporangiaceae</taxon>
        <taxon>Nonomuraea</taxon>
    </lineage>
</organism>
<dbReference type="PROSITE" id="PS00211">
    <property type="entry name" value="ABC_TRANSPORTER_1"/>
    <property type="match status" value="1"/>
</dbReference>
<evidence type="ECO:0000256" key="1">
    <source>
        <dbReference type="ARBA" id="ARBA00022448"/>
    </source>
</evidence>
<evidence type="ECO:0000256" key="2">
    <source>
        <dbReference type="ARBA" id="ARBA00022741"/>
    </source>
</evidence>
<keyword evidence="1" id="KW-0813">Transport</keyword>
<dbReference type="InterPro" id="IPR017871">
    <property type="entry name" value="ABC_transporter-like_CS"/>
</dbReference>
<keyword evidence="2" id="KW-0547">Nucleotide-binding</keyword>
<dbReference type="Pfam" id="PF00005">
    <property type="entry name" value="ABC_tran"/>
    <property type="match status" value="1"/>
</dbReference>
<dbReference type="Gene3D" id="3.40.50.300">
    <property type="entry name" value="P-loop containing nucleotide triphosphate hydrolases"/>
    <property type="match status" value="1"/>
</dbReference>
<evidence type="ECO:0000313" key="6">
    <source>
        <dbReference type="Proteomes" id="UP001144036"/>
    </source>
</evidence>
<evidence type="ECO:0000256" key="3">
    <source>
        <dbReference type="ARBA" id="ARBA00022840"/>
    </source>
</evidence>
<dbReference type="CDD" id="cd03293">
    <property type="entry name" value="ABC_NrtD_SsuB_transporters"/>
    <property type="match status" value="1"/>
</dbReference>
<dbReference type="InterPro" id="IPR003439">
    <property type="entry name" value="ABC_transporter-like_ATP-bd"/>
</dbReference>
<dbReference type="SMART" id="SM00382">
    <property type="entry name" value="AAA"/>
    <property type="match status" value="1"/>
</dbReference>
<dbReference type="InterPro" id="IPR003593">
    <property type="entry name" value="AAA+_ATPase"/>
</dbReference>
<reference evidence="5" key="1">
    <citation type="submission" date="2022-11" db="EMBL/GenBank/DDBJ databases">
        <title>Nonomuraea corallina sp. nov., a new species of the genus Nonomuraea isolated from sea side sediment in Thai sea.</title>
        <authorList>
            <person name="Ngamcharungchit C."/>
            <person name="Matsumoto A."/>
            <person name="Suriyachadkun C."/>
            <person name="Panbangred W."/>
            <person name="Inahashi Y."/>
            <person name="Intra B."/>
        </authorList>
    </citation>
    <scope>NUCLEOTIDE SEQUENCE</scope>
    <source>
        <strain evidence="5">MCN248</strain>
    </source>
</reference>
<dbReference type="RefSeq" id="WP_270153447.1">
    <property type="nucleotide sequence ID" value="NZ_JAPNNL010000010.1"/>
</dbReference>
<dbReference type="PANTHER" id="PTHR42788:SF13">
    <property type="entry name" value="ALIPHATIC SULFONATES IMPORT ATP-BINDING PROTEIN SSUB"/>
    <property type="match status" value="1"/>
</dbReference>
<keyword evidence="6" id="KW-1185">Reference proteome</keyword>
<protein>
    <submittedName>
        <fullName evidence="5">ABC transporter ATP-binding protein</fullName>
    </submittedName>
</protein>
<feature type="domain" description="ABC transporter" evidence="4">
    <location>
        <begin position="9"/>
        <end position="240"/>
    </location>
</feature>
<sequence>MTTSTEAVLEFEDTALTYRTASGTIEALVGVTAAVPKGRFVSVIGPSGCGKSTLLDIAGGLLAPTSGSARLNGEEIRGPRRTTAMVFQEAALLPWRTVRDNIAFGLEAAGVPKKRRRDRADSLINLVGLDGFGDKHPGDLSGGMRQRVAIARALAVDPEILLMDEPFGALDQQTRMMMGTELTKIWERIRCSVLFVTHDIPEAIALSDEVWVMSQRPARIKERVVIDIPRPRGADLPLDPRFQELNGVIWKLLRDEANRQLVGSAD</sequence>
<gene>
    <name evidence="5" type="ORF">OUY22_04490</name>
</gene>
<evidence type="ECO:0000259" key="4">
    <source>
        <dbReference type="PROSITE" id="PS50893"/>
    </source>
</evidence>
<name>A0ABT4S6V2_9ACTN</name>
<dbReference type="EMBL" id="JAPNNL010000010">
    <property type="protein sequence ID" value="MDA0632666.1"/>
    <property type="molecule type" value="Genomic_DNA"/>
</dbReference>
<dbReference type="GO" id="GO:0005524">
    <property type="term" value="F:ATP binding"/>
    <property type="evidence" value="ECO:0007669"/>
    <property type="project" value="UniProtKB-KW"/>
</dbReference>
<accession>A0ABT4S6V2</accession>
<evidence type="ECO:0000313" key="5">
    <source>
        <dbReference type="EMBL" id="MDA0632666.1"/>
    </source>
</evidence>
<proteinExistence type="predicted"/>
<dbReference type="InterPro" id="IPR027417">
    <property type="entry name" value="P-loop_NTPase"/>
</dbReference>